<organism evidence="1 2">
    <name type="scientific">Boeremia exigua</name>
    <dbReference type="NCBI Taxonomy" id="749465"/>
    <lineage>
        <taxon>Eukaryota</taxon>
        <taxon>Fungi</taxon>
        <taxon>Dikarya</taxon>
        <taxon>Ascomycota</taxon>
        <taxon>Pezizomycotina</taxon>
        <taxon>Dothideomycetes</taxon>
        <taxon>Pleosporomycetidae</taxon>
        <taxon>Pleosporales</taxon>
        <taxon>Pleosporineae</taxon>
        <taxon>Didymellaceae</taxon>
        <taxon>Boeremia</taxon>
    </lineage>
</organism>
<comment type="caution">
    <text evidence="1">The sequence shown here is derived from an EMBL/GenBank/DDBJ whole genome shotgun (WGS) entry which is preliminary data.</text>
</comment>
<gene>
    <name evidence="1" type="ORF">OPT61_g7531</name>
</gene>
<keyword evidence="2" id="KW-1185">Reference proteome</keyword>
<reference evidence="1" key="1">
    <citation type="submission" date="2022-11" db="EMBL/GenBank/DDBJ databases">
        <title>Genome Sequence of Boeremia exigua.</title>
        <authorList>
            <person name="Buettner E."/>
        </authorList>
    </citation>
    <scope>NUCLEOTIDE SEQUENCE</scope>
    <source>
        <strain evidence="1">CU02</strain>
    </source>
</reference>
<proteinExistence type="predicted"/>
<sequence>MSAMGFINRLLGRKQSQLPPFDFSRNRFPAKKSWPPNLRSLTEKQQYSFERKFKRRTQLKALKPTWNKWVKIVQWSVISFIVVHGIFFYDFSKDPMNPTPGKQPFQGLRDKMWAILGNFYTQSPSTIGMPDRGARREEPMASPRAGVEEFEGTDTKSR</sequence>
<name>A0ACC2I3J6_9PLEO</name>
<dbReference type="EMBL" id="JAPHNI010000625">
    <property type="protein sequence ID" value="KAJ8109336.1"/>
    <property type="molecule type" value="Genomic_DNA"/>
</dbReference>
<dbReference type="Proteomes" id="UP001153331">
    <property type="component" value="Unassembled WGS sequence"/>
</dbReference>
<evidence type="ECO:0000313" key="2">
    <source>
        <dbReference type="Proteomes" id="UP001153331"/>
    </source>
</evidence>
<accession>A0ACC2I3J6</accession>
<evidence type="ECO:0000313" key="1">
    <source>
        <dbReference type="EMBL" id="KAJ8109336.1"/>
    </source>
</evidence>
<protein>
    <submittedName>
        <fullName evidence="1">Uncharacterized protein</fullName>
    </submittedName>
</protein>